<keyword evidence="4" id="KW-0408">Iron</keyword>
<evidence type="ECO:0000313" key="8">
    <source>
        <dbReference type="Proteomes" id="UP001501570"/>
    </source>
</evidence>
<comment type="similarity">
    <text evidence="1">Belongs to the xanthine dehydrogenase family.</text>
</comment>
<dbReference type="Pfam" id="PF00111">
    <property type="entry name" value="Fer2"/>
    <property type="match status" value="1"/>
</dbReference>
<evidence type="ECO:0000256" key="2">
    <source>
        <dbReference type="ARBA" id="ARBA00022723"/>
    </source>
</evidence>
<dbReference type="Gene3D" id="3.10.20.30">
    <property type="match status" value="1"/>
</dbReference>
<dbReference type="InterPro" id="IPR036010">
    <property type="entry name" value="2Fe-2S_ferredoxin-like_sf"/>
</dbReference>
<dbReference type="SUPFAM" id="SSF56003">
    <property type="entry name" value="Molybdenum cofactor-binding domain"/>
    <property type="match status" value="2"/>
</dbReference>
<dbReference type="InterPro" id="IPR008274">
    <property type="entry name" value="AldOxase/xan_DH_MoCoBD1"/>
</dbReference>
<comment type="caution">
    <text evidence="7">The sequence shown here is derived from an EMBL/GenBank/DDBJ whole genome shotgun (WGS) entry which is preliminary data.</text>
</comment>
<dbReference type="PANTHER" id="PTHR47495:SF1">
    <property type="entry name" value="BLL3820 PROTEIN"/>
    <property type="match status" value="1"/>
</dbReference>
<evidence type="ECO:0000313" key="7">
    <source>
        <dbReference type="EMBL" id="GAA5199200.1"/>
    </source>
</evidence>
<dbReference type="InterPro" id="IPR001041">
    <property type="entry name" value="2Fe-2S_ferredoxin-type"/>
</dbReference>
<evidence type="ECO:0000256" key="5">
    <source>
        <dbReference type="SAM" id="MobiDB-lite"/>
    </source>
</evidence>
<evidence type="ECO:0000259" key="6">
    <source>
        <dbReference type="PROSITE" id="PS51085"/>
    </source>
</evidence>
<dbReference type="InterPro" id="IPR012675">
    <property type="entry name" value="Beta-grasp_dom_sf"/>
</dbReference>
<feature type="domain" description="2Fe-2S ferredoxin-type" evidence="6">
    <location>
        <begin position="1"/>
        <end position="77"/>
    </location>
</feature>
<reference evidence="8" key="1">
    <citation type="journal article" date="2019" name="Int. J. Syst. Evol. Microbiol.">
        <title>The Global Catalogue of Microorganisms (GCM) 10K type strain sequencing project: providing services to taxonomists for standard genome sequencing and annotation.</title>
        <authorList>
            <consortium name="The Broad Institute Genomics Platform"/>
            <consortium name="The Broad Institute Genome Sequencing Center for Infectious Disease"/>
            <person name="Wu L."/>
            <person name="Ma J."/>
        </authorList>
    </citation>
    <scope>NUCLEOTIDE SEQUENCE [LARGE SCALE GENOMIC DNA]</scope>
    <source>
        <strain evidence="8">JCM 18304</strain>
    </source>
</reference>
<keyword evidence="2" id="KW-0479">Metal-binding</keyword>
<dbReference type="InterPro" id="IPR046867">
    <property type="entry name" value="AldOxase/xan_DH_MoCoBD2"/>
</dbReference>
<dbReference type="InterPro" id="IPR036884">
    <property type="entry name" value="2Fe-2S-bd_dom_sf"/>
</dbReference>
<dbReference type="InterPro" id="IPR000674">
    <property type="entry name" value="Ald_Oxase/Xan_DH_a/b"/>
</dbReference>
<dbReference type="PANTHER" id="PTHR47495">
    <property type="entry name" value="ALDEHYDE DEHYDROGENASE"/>
    <property type="match status" value="1"/>
</dbReference>
<dbReference type="InterPro" id="IPR052516">
    <property type="entry name" value="N-heterocyclic_Hydroxylase"/>
</dbReference>
<feature type="compositionally biased region" description="Low complexity" evidence="5">
    <location>
        <begin position="168"/>
        <end position="177"/>
    </location>
</feature>
<dbReference type="Gene3D" id="1.10.150.120">
    <property type="entry name" value="[2Fe-2S]-binding domain"/>
    <property type="match status" value="1"/>
</dbReference>
<feature type="compositionally biased region" description="Gly residues" evidence="5">
    <location>
        <begin position="344"/>
        <end position="355"/>
    </location>
</feature>
<dbReference type="CDD" id="cd00207">
    <property type="entry name" value="fer2"/>
    <property type="match status" value="1"/>
</dbReference>
<dbReference type="Pfam" id="PF02738">
    <property type="entry name" value="MoCoBD_1"/>
    <property type="match status" value="1"/>
</dbReference>
<keyword evidence="3" id="KW-0560">Oxidoreductase</keyword>
<sequence>MSSRFVVNGASHQTSLPPEHSLLRLLRDELGLTGTKTGCGEGACGACTVLVGRRAVRSCVTTLADARDRPVTTVEGLAEGGVPHPVQQAFLELNAFQCGFCTPGWLMAIAALLARTDEPDDAQIEAELAGNVCRCGTYPRIREAVRRAAALLRAAGDEGGDGDEYDVRPPAGAGGMAADPADLGADLPPRRPWDLAEPDERDFFAVLGDGLVAVLPLPAADDPDSPDARWRPNRSAWVHVGASGTVTAFSGKVEGGQGTRGAMALLVAEELGVRPDRVRVVLGDTDVSPFDLGTFGSRSMPEAAQCLRSAAATARQALLKEIGAPAGDPEPGDDEPREIRTGEVGPGGVGPGDAGWGPLLAGVRRVEMVPAQQPVIPAPRWRTAGRPARNAAGIDVVTGAKRFPSDLTRPGMLHGRVLRPPAYGAGLGAVDLSAAQARDGVIAVREDGFVGVAAASPEAAAEALASVRAEWTRAPSEPADPTPAGLAAHLRAHPLASGTGWGAGFRHEAGDVDAALAGSALALRATYTVPYIAHVPMEPRAALAEWSDGRLTVWLGTQRPFGARDALASAFGLEPAQVRVVVPDFGGGFGGKHSPEVAIEAARLARAAGAPVKVQWTRAEEFTWAYFRPAAVIDVAGGVDADGTLTAWEFTNLNSGAAGIATPYRVPAQRIRYQPAASPLPQGSYRALAATANTFARESHLDELARRAGVDPLEMRLRHLDDERLRTVLETAATRAGWDQARPAGTGLGIACGVEKGGRLATCARVRVDEDGRLRVLRIVVAFECGAIVHPDNLTNQIEGATVMGLGGALYEAVRFADGVILNASLHDYRVPRLPDVPPIEVVLVDRPDQPSAGGGEAPIIGIAPALANAIRDATGVRPHDLPLAPHGALARPS</sequence>
<keyword evidence="8" id="KW-1185">Reference proteome</keyword>
<dbReference type="EMBL" id="BAABJQ010000036">
    <property type="protein sequence ID" value="GAA5199200.1"/>
    <property type="molecule type" value="Genomic_DNA"/>
</dbReference>
<dbReference type="PROSITE" id="PS00197">
    <property type="entry name" value="2FE2S_FER_1"/>
    <property type="match status" value="1"/>
</dbReference>
<proteinExistence type="inferred from homology"/>
<dbReference type="RefSeq" id="WP_345637861.1">
    <property type="nucleotide sequence ID" value="NZ_BAABJQ010000036.1"/>
</dbReference>
<feature type="region of interest" description="Disordered" evidence="5">
    <location>
        <begin position="157"/>
        <end position="177"/>
    </location>
</feature>
<dbReference type="Gene3D" id="3.90.1170.50">
    <property type="entry name" value="Aldehyde oxidase/xanthine dehydrogenase, a/b hammerhead"/>
    <property type="match status" value="2"/>
</dbReference>
<evidence type="ECO:0000256" key="1">
    <source>
        <dbReference type="ARBA" id="ARBA00006849"/>
    </source>
</evidence>
<dbReference type="InterPro" id="IPR006058">
    <property type="entry name" value="2Fe2S_fd_BS"/>
</dbReference>
<dbReference type="Pfam" id="PF01799">
    <property type="entry name" value="Fer2_2"/>
    <property type="match status" value="1"/>
</dbReference>
<dbReference type="SUPFAM" id="SSF54292">
    <property type="entry name" value="2Fe-2S ferredoxin-like"/>
    <property type="match status" value="1"/>
</dbReference>
<accession>A0ABP9SR41</accession>
<name>A0ABP9SR41_9ACTN</name>
<dbReference type="Proteomes" id="UP001501570">
    <property type="component" value="Unassembled WGS sequence"/>
</dbReference>
<dbReference type="PROSITE" id="PS51085">
    <property type="entry name" value="2FE2S_FER_2"/>
    <property type="match status" value="1"/>
</dbReference>
<dbReference type="SMART" id="SM01008">
    <property type="entry name" value="Ald_Xan_dh_C"/>
    <property type="match status" value="1"/>
</dbReference>
<dbReference type="Pfam" id="PF20256">
    <property type="entry name" value="MoCoBD_2"/>
    <property type="match status" value="2"/>
</dbReference>
<evidence type="ECO:0000256" key="4">
    <source>
        <dbReference type="ARBA" id="ARBA00023004"/>
    </source>
</evidence>
<dbReference type="Gene3D" id="3.30.365.10">
    <property type="entry name" value="Aldehyde oxidase/xanthine dehydrogenase, molybdopterin binding domain"/>
    <property type="match status" value="4"/>
</dbReference>
<organism evidence="7 8">
    <name type="scientific">Rugosimonospora acidiphila</name>
    <dbReference type="NCBI Taxonomy" id="556531"/>
    <lineage>
        <taxon>Bacteria</taxon>
        <taxon>Bacillati</taxon>
        <taxon>Actinomycetota</taxon>
        <taxon>Actinomycetes</taxon>
        <taxon>Micromonosporales</taxon>
        <taxon>Micromonosporaceae</taxon>
        <taxon>Rugosimonospora</taxon>
    </lineage>
</organism>
<gene>
    <name evidence="7" type="ORF">GCM10023322_74260</name>
</gene>
<dbReference type="InterPro" id="IPR002888">
    <property type="entry name" value="2Fe-2S-bd"/>
</dbReference>
<evidence type="ECO:0000256" key="3">
    <source>
        <dbReference type="ARBA" id="ARBA00023002"/>
    </source>
</evidence>
<protein>
    <recommendedName>
        <fullName evidence="6">2Fe-2S ferredoxin-type domain-containing protein</fullName>
    </recommendedName>
</protein>
<dbReference type="InterPro" id="IPR037165">
    <property type="entry name" value="AldOxase/xan_DH_Mopterin-bd_sf"/>
</dbReference>
<feature type="region of interest" description="Disordered" evidence="5">
    <location>
        <begin position="322"/>
        <end position="356"/>
    </location>
</feature>
<dbReference type="SUPFAM" id="SSF47741">
    <property type="entry name" value="CO dehydrogenase ISP C-domain like"/>
    <property type="match status" value="1"/>
</dbReference>